<evidence type="ECO:0000313" key="2">
    <source>
        <dbReference type="EMBL" id="KAI3931845.1"/>
    </source>
</evidence>
<dbReference type="AlphaFoldDB" id="A0AAD4XPM2"/>
<keyword evidence="3" id="KW-1185">Reference proteome</keyword>
<dbReference type="Proteomes" id="UP001202328">
    <property type="component" value="Unassembled WGS sequence"/>
</dbReference>
<gene>
    <name evidence="2" type="ORF">MKW98_012255</name>
</gene>
<comment type="caution">
    <text evidence="2">The sequence shown here is derived from an EMBL/GenBank/DDBJ whole genome shotgun (WGS) entry which is preliminary data.</text>
</comment>
<dbReference type="EMBL" id="JAJJMB010007130">
    <property type="protein sequence ID" value="KAI3931845.1"/>
    <property type="molecule type" value="Genomic_DNA"/>
</dbReference>
<feature type="compositionally biased region" description="Basic and acidic residues" evidence="1">
    <location>
        <begin position="36"/>
        <end position="53"/>
    </location>
</feature>
<evidence type="ECO:0000256" key="1">
    <source>
        <dbReference type="SAM" id="MobiDB-lite"/>
    </source>
</evidence>
<sequence>MEQLRKLAPVFPSKIGIFNHETEFPPRLKSKNLQRSIRDRERRKENQRGEAHINLKVKGQPVSEPQIVNFCSPSSALTSLNYNRIMTLSSRFIPSSSRILSVGCGNYGIYRRKHRNL</sequence>
<reference evidence="2" key="1">
    <citation type="submission" date="2022-04" db="EMBL/GenBank/DDBJ databases">
        <title>A functionally conserved STORR gene fusion in Papaver species that diverged 16.8 million years ago.</title>
        <authorList>
            <person name="Catania T."/>
        </authorList>
    </citation>
    <scope>NUCLEOTIDE SEQUENCE</scope>
    <source>
        <strain evidence="2">S-188037</strain>
    </source>
</reference>
<accession>A0AAD4XPM2</accession>
<evidence type="ECO:0000313" key="3">
    <source>
        <dbReference type="Proteomes" id="UP001202328"/>
    </source>
</evidence>
<protein>
    <submittedName>
        <fullName evidence="2">Uncharacterized protein</fullName>
    </submittedName>
</protein>
<proteinExistence type="predicted"/>
<name>A0AAD4XPM2_9MAGN</name>
<organism evidence="2 3">
    <name type="scientific">Papaver atlanticum</name>
    <dbReference type="NCBI Taxonomy" id="357466"/>
    <lineage>
        <taxon>Eukaryota</taxon>
        <taxon>Viridiplantae</taxon>
        <taxon>Streptophyta</taxon>
        <taxon>Embryophyta</taxon>
        <taxon>Tracheophyta</taxon>
        <taxon>Spermatophyta</taxon>
        <taxon>Magnoliopsida</taxon>
        <taxon>Ranunculales</taxon>
        <taxon>Papaveraceae</taxon>
        <taxon>Papaveroideae</taxon>
        <taxon>Papaver</taxon>
    </lineage>
</organism>
<feature type="region of interest" description="Disordered" evidence="1">
    <location>
        <begin position="28"/>
        <end position="53"/>
    </location>
</feature>